<evidence type="ECO:0000256" key="1">
    <source>
        <dbReference type="SAM" id="MobiDB-lite"/>
    </source>
</evidence>
<dbReference type="Gramene" id="AET7Gv20103100.12">
    <property type="protein sequence ID" value="AET7Gv20103100.12"/>
    <property type="gene ID" value="AET7Gv20103100"/>
</dbReference>
<dbReference type="KEGG" id="ats:109772082"/>
<feature type="compositionally biased region" description="Polar residues" evidence="1">
    <location>
        <begin position="68"/>
        <end position="77"/>
    </location>
</feature>
<dbReference type="Gramene" id="AET7Gv20103100.4">
    <property type="protein sequence ID" value="AET7Gv20103100.4"/>
    <property type="gene ID" value="AET7Gv20103100"/>
</dbReference>
<dbReference type="RefSeq" id="XP_020186366.1">
    <property type="nucleotide sequence ID" value="XM_020330777.3"/>
</dbReference>
<feature type="region of interest" description="Disordered" evidence="1">
    <location>
        <begin position="58"/>
        <end position="84"/>
    </location>
</feature>
<sequence length="274" mass="30348">MCCRLVPKAHAGDILGGGFDVVESLVASIHEGRGRSSDVISSEPMRVEANVGSYHNGGSEVVGDSNDMAAQNTSTASMGDEGDAEGVVVNKSKASCWTRRVRIGNAPEERDANPSRVPALEASMRAYADNKGKPLQSNSRSTRCGFPALMQVLRWDDKGWYICEHKAEDNHAVSVNCMEKLHWKSHRHIDRYTRDLVKQLRENNISLSKVYSVVGSFFGYVKEVPFTKRSLKTLCGKLNREQSKNDATKTIEVFNAMRAEDPEFKYSLQVDSDG</sequence>
<reference evidence="2" key="5">
    <citation type="journal article" date="2021" name="G3 (Bethesda)">
        <title>Aegilops tauschii genome assembly Aet v5.0 features greater sequence contiguity and improved annotation.</title>
        <authorList>
            <person name="Wang L."/>
            <person name="Zhu T."/>
            <person name="Rodriguez J.C."/>
            <person name="Deal K.R."/>
            <person name="Dubcovsky J."/>
            <person name="McGuire P.E."/>
            <person name="Lux T."/>
            <person name="Spannagl M."/>
            <person name="Mayer K.F.X."/>
            <person name="Baldrich P."/>
            <person name="Meyers B.C."/>
            <person name="Huo N."/>
            <person name="Gu Y.Q."/>
            <person name="Zhou H."/>
            <person name="Devos K.M."/>
            <person name="Bennetzen J.L."/>
            <person name="Unver T."/>
            <person name="Budak H."/>
            <person name="Gulick P.J."/>
            <person name="Galiba G."/>
            <person name="Kalapos B."/>
            <person name="Nelson D.R."/>
            <person name="Li P."/>
            <person name="You F.M."/>
            <person name="Luo M.C."/>
            <person name="Dvorak J."/>
        </authorList>
    </citation>
    <scope>NUCLEOTIDE SEQUENCE [LARGE SCALE GENOMIC DNA]</scope>
    <source>
        <strain evidence="2">cv. AL8/78</strain>
    </source>
</reference>
<dbReference type="EnsemblPlants" id="AET7Gv20103100.4">
    <property type="protein sequence ID" value="AET7Gv20103100.4"/>
    <property type="gene ID" value="AET7Gv20103100"/>
</dbReference>
<dbReference type="EnsemblPlants" id="AET7Gv20103100.12">
    <property type="protein sequence ID" value="AET7Gv20103100.12"/>
    <property type="gene ID" value="AET7Gv20103100"/>
</dbReference>
<dbReference type="OMA" id="KSKASCW"/>
<evidence type="ECO:0000313" key="3">
    <source>
        <dbReference type="Proteomes" id="UP000015105"/>
    </source>
</evidence>
<reference evidence="2" key="3">
    <citation type="journal article" date="2017" name="Nature">
        <title>Genome sequence of the progenitor of the wheat D genome Aegilops tauschii.</title>
        <authorList>
            <person name="Luo M.C."/>
            <person name="Gu Y.Q."/>
            <person name="Puiu D."/>
            <person name="Wang H."/>
            <person name="Twardziok S.O."/>
            <person name="Deal K.R."/>
            <person name="Huo N."/>
            <person name="Zhu T."/>
            <person name="Wang L."/>
            <person name="Wang Y."/>
            <person name="McGuire P.E."/>
            <person name="Liu S."/>
            <person name="Long H."/>
            <person name="Ramasamy R.K."/>
            <person name="Rodriguez J.C."/>
            <person name="Van S.L."/>
            <person name="Yuan L."/>
            <person name="Wang Z."/>
            <person name="Xia Z."/>
            <person name="Xiao L."/>
            <person name="Anderson O.D."/>
            <person name="Ouyang S."/>
            <person name="Liang Y."/>
            <person name="Zimin A.V."/>
            <person name="Pertea G."/>
            <person name="Qi P."/>
            <person name="Bennetzen J.L."/>
            <person name="Dai X."/>
            <person name="Dawson M.W."/>
            <person name="Muller H.G."/>
            <person name="Kugler K."/>
            <person name="Rivarola-Duarte L."/>
            <person name="Spannagl M."/>
            <person name="Mayer K.F.X."/>
            <person name="Lu F.H."/>
            <person name="Bevan M.W."/>
            <person name="Leroy P."/>
            <person name="Li P."/>
            <person name="You F.M."/>
            <person name="Sun Q."/>
            <person name="Liu Z."/>
            <person name="Lyons E."/>
            <person name="Wicker T."/>
            <person name="Salzberg S.L."/>
            <person name="Devos K.M."/>
            <person name="Dvorak J."/>
        </authorList>
    </citation>
    <scope>NUCLEOTIDE SEQUENCE [LARGE SCALE GENOMIC DNA]</scope>
    <source>
        <strain evidence="2">cv. AL8/78</strain>
    </source>
</reference>
<keyword evidence="3" id="KW-1185">Reference proteome</keyword>
<dbReference type="PANTHER" id="PTHR47482">
    <property type="entry name" value="OS11G0632001 PROTEIN"/>
    <property type="match status" value="1"/>
</dbReference>
<name>A0A453QFY0_AEGTS</name>
<protein>
    <submittedName>
        <fullName evidence="2">Uncharacterized protein</fullName>
    </submittedName>
</protein>
<reference evidence="3" key="1">
    <citation type="journal article" date="2014" name="Science">
        <title>Ancient hybridizations among the ancestral genomes of bread wheat.</title>
        <authorList>
            <consortium name="International Wheat Genome Sequencing Consortium,"/>
            <person name="Marcussen T."/>
            <person name="Sandve S.R."/>
            <person name="Heier L."/>
            <person name="Spannagl M."/>
            <person name="Pfeifer M."/>
            <person name="Jakobsen K.S."/>
            <person name="Wulff B.B."/>
            <person name="Steuernagel B."/>
            <person name="Mayer K.F."/>
            <person name="Olsen O.A."/>
        </authorList>
    </citation>
    <scope>NUCLEOTIDE SEQUENCE [LARGE SCALE GENOMIC DNA]</scope>
    <source>
        <strain evidence="3">cv. AL8/78</strain>
    </source>
</reference>
<dbReference type="OrthoDB" id="681107at2759"/>
<reference evidence="3" key="2">
    <citation type="journal article" date="2017" name="Nat. Plants">
        <title>The Aegilops tauschii genome reveals multiple impacts of transposons.</title>
        <authorList>
            <person name="Zhao G."/>
            <person name="Zou C."/>
            <person name="Li K."/>
            <person name="Wang K."/>
            <person name="Li T."/>
            <person name="Gao L."/>
            <person name="Zhang X."/>
            <person name="Wang H."/>
            <person name="Yang Z."/>
            <person name="Liu X."/>
            <person name="Jiang W."/>
            <person name="Mao L."/>
            <person name="Kong X."/>
            <person name="Jiao Y."/>
            <person name="Jia J."/>
        </authorList>
    </citation>
    <scope>NUCLEOTIDE SEQUENCE [LARGE SCALE GENOMIC DNA]</scope>
    <source>
        <strain evidence="3">cv. AL8/78</strain>
    </source>
</reference>
<accession>A0A453QFY0</accession>
<dbReference type="PANTHER" id="PTHR47482:SF5">
    <property type="entry name" value="FAR1 DOMAIN-CONTAINING PROTEIN"/>
    <property type="match status" value="1"/>
</dbReference>
<dbReference type="Proteomes" id="UP000015105">
    <property type="component" value="Chromosome 7D"/>
</dbReference>
<dbReference type="GeneID" id="109772082"/>
<proteinExistence type="predicted"/>
<reference evidence="2" key="4">
    <citation type="submission" date="2019-03" db="UniProtKB">
        <authorList>
            <consortium name="EnsemblPlants"/>
        </authorList>
    </citation>
    <scope>IDENTIFICATION</scope>
</reference>
<dbReference type="AlphaFoldDB" id="A0A453QFY0"/>
<organism evidence="2 3">
    <name type="scientific">Aegilops tauschii subsp. strangulata</name>
    <name type="common">Goatgrass</name>
    <dbReference type="NCBI Taxonomy" id="200361"/>
    <lineage>
        <taxon>Eukaryota</taxon>
        <taxon>Viridiplantae</taxon>
        <taxon>Streptophyta</taxon>
        <taxon>Embryophyta</taxon>
        <taxon>Tracheophyta</taxon>
        <taxon>Spermatophyta</taxon>
        <taxon>Magnoliopsida</taxon>
        <taxon>Liliopsida</taxon>
        <taxon>Poales</taxon>
        <taxon>Poaceae</taxon>
        <taxon>BOP clade</taxon>
        <taxon>Pooideae</taxon>
        <taxon>Triticodae</taxon>
        <taxon>Triticeae</taxon>
        <taxon>Triticinae</taxon>
        <taxon>Aegilops</taxon>
    </lineage>
</organism>
<evidence type="ECO:0000313" key="2">
    <source>
        <dbReference type="EnsemblPlants" id="AET7Gv20103100.12"/>
    </source>
</evidence>